<dbReference type="SUPFAM" id="SSF46785">
    <property type="entry name" value="Winged helix' DNA-binding domain"/>
    <property type="match status" value="1"/>
</dbReference>
<dbReference type="GO" id="GO:0006351">
    <property type="term" value="P:DNA-templated transcription"/>
    <property type="evidence" value="ECO:0007669"/>
    <property type="project" value="TreeGrafter"/>
</dbReference>
<sequence>MNNPYRPLPPLGALIGFEAAARLGSFSQAAEELNMTQSAVSHQIRTLETHLQQPLFLRINRRVELTDAGRDLLISAQDALETVRLGVRRLDAYSKPGSVVIHMPPVFGALWFAPRLAQFRSRHPEVDPWLYTGSHSVDLTESEFDITLTTEAEAGEGFVTTPFLTKERVALASPGLAAEFRGRLHDAPLIHDEHPDDWQSWFLAAGAERADCSKGLNFSDTALAVDAATRGLGMCLCDRSLAQPLVSEGKLQLLRPVFLRSGGSYHLVTLERNLQRTAVRVLWDWMLAQSRES</sequence>
<proteinExistence type="inferred from homology"/>
<dbReference type="AlphaFoldDB" id="A0A0P1HZ13"/>
<dbReference type="PANTHER" id="PTHR30537">
    <property type="entry name" value="HTH-TYPE TRANSCRIPTIONAL REGULATOR"/>
    <property type="match status" value="1"/>
</dbReference>
<keyword evidence="4" id="KW-0804">Transcription</keyword>
<keyword evidence="2" id="KW-0805">Transcription regulation</keyword>
<dbReference type="Pfam" id="PF03466">
    <property type="entry name" value="LysR_substrate"/>
    <property type="match status" value="1"/>
</dbReference>
<dbReference type="InterPro" id="IPR036388">
    <property type="entry name" value="WH-like_DNA-bd_sf"/>
</dbReference>
<dbReference type="RefSeq" id="WP_058287700.1">
    <property type="nucleotide sequence ID" value="NZ_CYSR01000033.1"/>
</dbReference>
<gene>
    <name evidence="6" type="primary">gcvA_14</name>
    <name evidence="6" type="ORF">PHA8399_03848</name>
</gene>
<dbReference type="Proteomes" id="UP000051326">
    <property type="component" value="Unassembled WGS sequence"/>
</dbReference>
<evidence type="ECO:0000256" key="1">
    <source>
        <dbReference type="ARBA" id="ARBA00009437"/>
    </source>
</evidence>
<comment type="similarity">
    <text evidence="1">Belongs to the LysR transcriptional regulatory family.</text>
</comment>
<dbReference type="Gene3D" id="3.40.190.10">
    <property type="entry name" value="Periplasmic binding protein-like II"/>
    <property type="match status" value="2"/>
</dbReference>
<feature type="domain" description="HTH lysR-type" evidence="5">
    <location>
        <begin position="9"/>
        <end position="66"/>
    </location>
</feature>
<dbReference type="InterPro" id="IPR058163">
    <property type="entry name" value="LysR-type_TF_proteobact-type"/>
</dbReference>
<evidence type="ECO:0000259" key="5">
    <source>
        <dbReference type="PROSITE" id="PS50931"/>
    </source>
</evidence>
<protein>
    <submittedName>
        <fullName evidence="6">Gcv operon activator</fullName>
    </submittedName>
</protein>
<evidence type="ECO:0000256" key="4">
    <source>
        <dbReference type="ARBA" id="ARBA00023163"/>
    </source>
</evidence>
<dbReference type="SUPFAM" id="SSF53850">
    <property type="entry name" value="Periplasmic binding protein-like II"/>
    <property type="match status" value="1"/>
</dbReference>
<name>A0A0P1HZ13_9RHOB</name>
<dbReference type="GO" id="GO:0003700">
    <property type="term" value="F:DNA-binding transcription factor activity"/>
    <property type="evidence" value="ECO:0007669"/>
    <property type="project" value="InterPro"/>
</dbReference>
<dbReference type="EMBL" id="CYSR01000033">
    <property type="protein sequence ID" value="CUI01702.1"/>
    <property type="molecule type" value="Genomic_DNA"/>
</dbReference>
<dbReference type="FunFam" id="1.10.10.10:FF:000001">
    <property type="entry name" value="LysR family transcriptional regulator"/>
    <property type="match status" value="1"/>
</dbReference>
<organism evidence="6 7">
    <name type="scientific">Leisingera aquaemixtae</name>
    <dbReference type="NCBI Taxonomy" id="1396826"/>
    <lineage>
        <taxon>Bacteria</taxon>
        <taxon>Pseudomonadati</taxon>
        <taxon>Pseudomonadota</taxon>
        <taxon>Alphaproteobacteria</taxon>
        <taxon>Rhodobacterales</taxon>
        <taxon>Roseobacteraceae</taxon>
        <taxon>Leisingera</taxon>
    </lineage>
</organism>
<dbReference type="InterPro" id="IPR036390">
    <property type="entry name" value="WH_DNA-bd_sf"/>
</dbReference>
<dbReference type="Pfam" id="PF00126">
    <property type="entry name" value="HTH_1"/>
    <property type="match status" value="1"/>
</dbReference>
<reference evidence="6 7" key="1">
    <citation type="submission" date="2015-09" db="EMBL/GenBank/DDBJ databases">
        <authorList>
            <consortium name="Swine Surveillance"/>
        </authorList>
    </citation>
    <scope>NUCLEOTIDE SEQUENCE [LARGE SCALE GENOMIC DNA]</scope>
    <source>
        <strain evidence="6 7">CECT 8399</strain>
    </source>
</reference>
<keyword evidence="3" id="KW-0238">DNA-binding</keyword>
<dbReference type="Gene3D" id="1.10.10.10">
    <property type="entry name" value="Winged helix-like DNA-binding domain superfamily/Winged helix DNA-binding domain"/>
    <property type="match status" value="1"/>
</dbReference>
<accession>A0A0P1HZ13</accession>
<evidence type="ECO:0000313" key="7">
    <source>
        <dbReference type="Proteomes" id="UP000051326"/>
    </source>
</evidence>
<dbReference type="STRING" id="1396826.PHA8399_03848"/>
<dbReference type="PRINTS" id="PR00039">
    <property type="entry name" value="HTHLYSR"/>
</dbReference>
<evidence type="ECO:0000313" key="6">
    <source>
        <dbReference type="EMBL" id="CUI01702.1"/>
    </source>
</evidence>
<dbReference type="InterPro" id="IPR000847">
    <property type="entry name" value="LysR_HTH_N"/>
</dbReference>
<dbReference type="InterPro" id="IPR005119">
    <property type="entry name" value="LysR_subst-bd"/>
</dbReference>
<dbReference type="PROSITE" id="PS50931">
    <property type="entry name" value="HTH_LYSR"/>
    <property type="match status" value="1"/>
</dbReference>
<evidence type="ECO:0000256" key="2">
    <source>
        <dbReference type="ARBA" id="ARBA00023015"/>
    </source>
</evidence>
<evidence type="ECO:0000256" key="3">
    <source>
        <dbReference type="ARBA" id="ARBA00023125"/>
    </source>
</evidence>
<dbReference type="PANTHER" id="PTHR30537:SF26">
    <property type="entry name" value="GLYCINE CLEAVAGE SYSTEM TRANSCRIPTIONAL ACTIVATOR"/>
    <property type="match status" value="1"/>
</dbReference>
<dbReference type="GO" id="GO:0043565">
    <property type="term" value="F:sequence-specific DNA binding"/>
    <property type="evidence" value="ECO:0007669"/>
    <property type="project" value="TreeGrafter"/>
</dbReference>